<reference evidence="1" key="1">
    <citation type="submission" date="2017-10" db="EMBL/GenBank/DDBJ databases">
        <title>Chryseobacterium sp. B5 is a hydrocarbonoclastic and plant growth promoting bacterium.</title>
        <authorList>
            <person name="Thijs S."/>
            <person name="Gkorezis P."/>
            <person name="Van Hamme J."/>
        </authorList>
    </citation>
    <scope>NUCLEOTIDE SEQUENCE</scope>
    <source>
        <strain evidence="1">B5</strain>
    </source>
</reference>
<dbReference type="InterPro" id="IPR036619">
    <property type="entry name" value="NinB_sf"/>
</dbReference>
<organism evidence="1">
    <name type="scientific">Chryseobacterium sp. B5</name>
    <dbReference type="NCBI Taxonomy" id="2050562"/>
    <lineage>
        <taxon>Bacteria</taxon>
        <taxon>Pseudomonadati</taxon>
        <taxon>Bacteroidota</taxon>
        <taxon>Flavobacteriia</taxon>
        <taxon>Flavobacteriales</taxon>
        <taxon>Weeksellaceae</taxon>
        <taxon>Chryseobacterium group</taxon>
        <taxon>Chryseobacterium</taxon>
    </lineage>
</organism>
<sequence>MSEHLTVLLKTPEQGHIAVTSAWRQIKGWLREGKRLVLEIRPECREERHSRHFHSQINQISKQLGGDLANVEDAKRILISAFRVDTLDDVQFRDEWVRLGEMRMGRGLRGEVVMLGVPTKKFSNKLAKGFVEWLYAFGTEAGVVFKPWEDEMR</sequence>
<evidence type="ECO:0000313" key="1">
    <source>
        <dbReference type="EMBL" id="PII36122.1"/>
    </source>
</evidence>
<accession>A0A2G7T861</accession>
<dbReference type="Pfam" id="PF05772">
    <property type="entry name" value="NinB"/>
    <property type="match status" value="1"/>
</dbReference>
<gene>
    <name evidence="1" type="ORF">CTI11_09350</name>
</gene>
<evidence type="ECO:0008006" key="2">
    <source>
        <dbReference type="Google" id="ProtNLM"/>
    </source>
</evidence>
<protein>
    <recommendedName>
        <fullName evidence="2">NinB family protein</fullName>
    </recommendedName>
</protein>
<name>A0A2G7T861_9FLAO</name>
<dbReference type="EMBL" id="PEKC01000025">
    <property type="protein sequence ID" value="PII36122.1"/>
    <property type="molecule type" value="Genomic_DNA"/>
</dbReference>
<dbReference type="Gene3D" id="1.10.3790.10">
    <property type="entry name" value="NinB"/>
    <property type="match status" value="1"/>
</dbReference>
<comment type="caution">
    <text evidence="1">The sequence shown here is derived from an EMBL/GenBank/DDBJ whole genome shotgun (WGS) entry which is preliminary data.</text>
</comment>
<dbReference type="AlphaFoldDB" id="A0A2G7T861"/>
<proteinExistence type="predicted"/>
<dbReference type="SUPFAM" id="SSF103370">
    <property type="entry name" value="NinB"/>
    <property type="match status" value="1"/>
</dbReference>
<dbReference type="InterPro" id="IPR008711">
    <property type="entry name" value="Recombinase_NinB"/>
</dbReference>